<feature type="transmembrane region" description="Helical" evidence="1">
    <location>
        <begin position="16"/>
        <end position="38"/>
    </location>
</feature>
<dbReference type="Pfam" id="PF11021">
    <property type="entry name" value="DUF2613"/>
    <property type="match status" value="1"/>
</dbReference>
<keyword evidence="1" id="KW-0812">Transmembrane</keyword>
<dbReference type="Proteomes" id="UP000247696">
    <property type="component" value="Chromosome"/>
</dbReference>
<reference evidence="3" key="1">
    <citation type="submission" date="2017-11" db="EMBL/GenBank/DDBJ databases">
        <title>Otitis media/interna in a cat caused by the recently described species Corynebacterium provencense.</title>
        <authorList>
            <person name="Kittl S."/>
            <person name="Brodard I."/>
            <person name="Rychener L."/>
            <person name="Jores J."/>
            <person name="Roosje P."/>
            <person name="Gobeli Brawand S."/>
        </authorList>
    </citation>
    <scope>NUCLEOTIDE SEQUENCE [LARGE SCALE GENOMIC DNA]</scope>
    <source>
        <strain evidence="3">17KM38</strain>
    </source>
</reference>
<keyword evidence="3" id="KW-1185">Reference proteome</keyword>
<name>A0A2Z3YQR8_9CORY</name>
<proteinExistence type="predicted"/>
<gene>
    <name evidence="2" type="ORF">Csp1_24280</name>
</gene>
<accession>A0A2Z3YQR8</accession>
<protein>
    <recommendedName>
        <fullName evidence="4">DUF2613 domain-containing protein</fullName>
    </recommendedName>
</protein>
<evidence type="ECO:0000313" key="3">
    <source>
        <dbReference type="Proteomes" id="UP000247696"/>
    </source>
</evidence>
<keyword evidence="1" id="KW-0472">Membrane</keyword>
<keyword evidence="1" id="KW-1133">Transmembrane helix</keyword>
<dbReference type="InterPro" id="IPR022566">
    <property type="entry name" value="DUF2613"/>
</dbReference>
<dbReference type="EMBL" id="CP024988">
    <property type="protein sequence ID" value="AWT27176.1"/>
    <property type="molecule type" value="Genomic_DNA"/>
</dbReference>
<evidence type="ECO:0000256" key="1">
    <source>
        <dbReference type="SAM" id="Phobius"/>
    </source>
</evidence>
<dbReference type="OrthoDB" id="4427123at2"/>
<dbReference type="AlphaFoldDB" id="A0A2Z3YQR8"/>
<evidence type="ECO:0000313" key="2">
    <source>
        <dbReference type="EMBL" id="AWT27176.1"/>
    </source>
</evidence>
<dbReference type="KEGG" id="cpre:Csp1_24280"/>
<dbReference type="STRING" id="1737425.GCA_900049755_01441"/>
<organism evidence="2 3">
    <name type="scientific">Corynebacterium provencense</name>
    <dbReference type="NCBI Taxonomy" id="1737425"/>
    <lineage>
        <taxon>Bacteria</taxon>
        <taxon>Bacillati</taxon>
        <taxon>Actinomycetota</taxon>
        <taxon>Actinomycetes</taxon>
        <taxon>Mycobacteriales</taxon>
        <taxon>Corynebacteriaceae</taxon>
        <taxon>Corynebacterium</taxon>
    </lineage>
</organism>
<dbReference type="RefSeq" id="WP_066586525.1">
    <property type="nucleotide sequence ID" value="NZ_CABKVS010000002.1"/>
</dbReference>
<sequence>MPFETDSTPRRSVGPAIASAVIGIVIGGAVTFGVGMVADSSDLPSNNIDANNAILGSVQYGERR</sequence>
<evidence type="ECO:0008006" key="4">
    <source>
        <dbReference type="Google" id="ProtNLM"/>
    </source>
</evidence>